<feature type="chain" id="PRO_5026677057" description="lysozyme" evidence="6">
    <location>
        <begin position="19"/>
        <end position="147"/>
    </location>
</feature>
<evidence type="ECO:0000256" key="3">
    <source>
        <dbReference type="ARBA" id="ARBA00022638"/>
    </source>
</evidence>
<dbReference type="Pfam" id="PF00062">
    <property type="entry name" value="Lys"/>
    <property type="match status" value="1"/>
</dbReference>
<dbReference type="InterPro" id="IPR001916">
    <property type="entry name" value="Glyco_hydro_22"/>
</dbReference>
<dbReference type="PRINTS" id="PR00137">
    <property type="entry name" value="LYSOZYME"/>
</dbReference>
<dbReference type="CDD" id="cd16897">
    <property type="entry name" value="LYZ_C"/>
    <property type="match status" value="1"/>
</dbReference>
<dbReference type="FunFam" id="1.10.530.10:FF:000001">
    <property type="entry name" value="Lysozyme C"/>
    <property type="match status" value="1"/>
</dbReference>
<evidence type="ECO:0000256" key="6">
    <source>
        <dbReference type="SAM" id="SignalP"/>
    </source>
</evidence>
<dbReference type="RefSeq" id="XP_013922289.1">
    <property type="nucleotide sequence ID" value="XM_014066814.1"/>
</dbReference>
<dbReference type="AlphaFoldDB" id="A0A6I9YE22"/>
<comment type="similarity">
    <text evidence="1 5">Belongs to the glycosyl hydrolase 22 family.</text>
</comment>
<accession>A0A6I9YE22</accession>
<dbReference type="PROSITE" id="PS51348">
    <property type="entry name" value="GLYCOSYL_HYDROL_F22_2"/>
    <property type="match status" value="1"/>
</dbReference>
<protein>
    <recommendedName>
        <fullName evidence="2">lysozyme</fullName>
        <ecNumber evidence="2">3.2.1.17</ecNumber>
    </recommendedName>
</protein>
<evidence type="ECO:0000256" key="4">
    <source>
        <dbReference type="ARBA" id="ARBA00023157"/>
    </source>
</evidence>
<dbReference type="OrthoDB" id="17373at2759"/>
<dbReference type="InterPro" id="IPR000974">
    <property type="entry name" value="Glyco_hydro_22_lys"/>
</dbReference>
<name>A0A6I9YE22_9SAUR</name>
<evidence type="ECO:0000259" key="7">
    <source>
        <dbReference type="PROSITE" id="PS00128"/>
    </source>
</evidence>
<keyword evidence="6" id="KW-0732">Signal</keyword>
<feature type="signal peptide" evidence="6">
    <location>
        <begin position="1"/>
        <end position="18"/>
    </location>
</feature>
<keyword evidence="4" id="KW-1015">Disulfide bond</keyword>
<organism evidence="8 9">
    <name type="scientific">Thamnophis sirtalis</name>
    <dbReference type="NCBI Taxonomy" id="35019"/>
    <lineage>
        <taxon>Eukaryota</taxon>
        <taxon>Metazoa</taxon>
        <taxon>Chordata</taxon>
        <taxon>Craniata</taxon>
        <taxon>Vertebrata</taxon>
        <taxon>Euteleostomi</taxon>
        <taxon>Lepidosauria</taxon>
        <taxon>Squamata</taxon>
        <taxon>Bifurcata</taxon>
        <taxon>Unidentata</taxon>
        <taxon>Episquamata</taxon>
        <taxon>Toxicofera</taxon>
        <taxon>Serpentes</taxon>
        <taxon>Colubroidea</taxon>
        <taxon>Colubridae</taxon>
        <taxon>Natricinae</taxon>
        <taxon>Thamnophis</taxon>
    </lineage>
</organism>
<evidence type="ECO:0000313" key="8">
    <source>
        <dbReference type="Proteomes" id="UP000504617"/>
    </source>
</evidence>
<keyword evidence="8" id="KW-1185">Reference proteome</keyword>
<keyword evidence="3" id="KW-0929">Antimicrobial</keyword>
<evidence type="ECO:0000313" key="9">
    <source>
        <dbReference type="RefSeq" id="XP_013922289.1"/>
    </source>
</evidence>
<dbReference type="InterPro" id="IPR023346">
    <property type="entry name" value="Lysozyme-like_dom_sf"/>
</dbReference>
<dbReference type="GO" id="GO:0031640">
    <property type="term" value="P:killing of cells of another organism"/>
    <property type="evidence" value="ECO:0007669"/>
    <property type="project" value="UniProtKB-KW"/>
</dbReference>
<proteinExistence type="inferred from homology"/>
<dbReference type="PROSITE" id="PS00128">
    <property type="entry name" value="GLYCOSYL_HYDROL_F22_1"/>
    <property type="match status" value="1"/>
</dbReference>
<dbReference type="GO" id="GO:0042742">
    <property type="term" value="P:defense response to bacterium"/>
    <property type="evidence" value="ECO:0007669"/>
    <property type="project" value="UniProtKB-KW"/>
</dbReference>
<dbReference type="InterPro" id="IPR019799">
    <property type="entry name" value="Glyco_hydro_22_CS"/>
</dbReference>
<dbReference type="KEGG" id="tsr:106549225"/>
<reference evidence="9" key="1">
    <citation type="submission" date="2025-08" db="UniProtKB">
        <authorList>
            <consortium name="RefSeq"/>
        </authorList>
    </citation>
    <scope>IDENTIFICATION</scope>
    <source>
        <tissue evidence="9">Skeletal muscle</tissue>
    </source>
</reference>
<dbReference type="GeneID" id="106549225"/>
<keyword evidence="3" id="KW-0081">Bacteriolytic enzyme</keyword>
<dbReference type="SUPFAM" id="SSF53955">
    <property type="entry name" value="Lysozyme-like"/>
    <property type="match status" value="1"/>
</dbReference>
<sequence>MKTLVLTLLFFLVVASEAKRLSQCELASLLKQQGMAGFAGVSLENWVCMVAHESSFDTQAMNRKNKNRSVDYGIFQINSHYWCNDNRGHSHNTCNKPCSDFLNDDIIDDIACAKRVVSDPKGMNAWEGWKNNCRGRDLSRWTQGCNL</sequence>
<dbReference type="GO" id="GO:0003796">
    <property type="term" value="F:lysozyme activity"/>
    <property type="evidence" value="ECO:0007669"/>
    <property type="project" value="UniProtKB-EC"/>
</dbReference>
<dbReference type="SMART" id="SM00263">
    <property type="entry name" value="LYZ1"/>
    <property type="match status" value="1"/>
</dbReference>
<dbReference type="EC" id="3.2.1.17" evidence="2"/>
<evidence type="ECO:0000256" key="1">
    <source>
        <dbReference type="ARBA" id="ARBA00010859"/>
    </source>
</evidence>
<dbReference type="PANTHER" id="PTHR11407:SF63">
    <property type="entry name" value="LYSOZYME C"/>
    <property type="match status" value="1"/>
</dbReference>
<gene>
    <name evidence="9" type="primary">LOC106549225</name>
</gene>
<evidence type="ECO:0000256" key="5">
    <source>
        <dbReference type="RuleBase" id="RU004440"/>
    </source>
</evidence>
<dbReference type="Proteomes" id="UP000504617">
    <property type="component" value="Unplaced"/>
</dbReference>
<feature type="domain" description="Glycosyl hydrolases family 22 (GH22)" evidence="7">
    <location>
        <begin position="94"/>
        <end position="112"/>
    </location>
</feature>
<evidence type="ECO:0000256" key="2">
    <source>
        <dbReference type="ARBA" id="ARBA00012732"/>
    </source>
</evidence>
<dbReference type="Gene3D" id="1.10.530.10">
    <property type="match status" value="1"/>
</dbReference>
<dbReference type="PANTHER" id="PTHR11407">
    <property type="entry name" value="LYSOZYME C"/>
    <property type="match status" value="1"/>
</dbReference>
<dbReference type="PRINTS" id="PR00135">
    <property type="entry name" value="LYZLACT"/>
</dbReference>